<dbReference type="Pfam" id="PF00378">
    <property type="entry name" value="ECH_1"/>
    <property type="match status" value="1"/>
</dbReference>
<dbReference type="InterPro" id="IPR047180">
    <property type="entry name" value="HoxX-like"/>
</dbReference>
<dbReference type="eggNOG" id="COG0223">
    <property type="taxonomic scope" value="Bacteria"/>
</dbReference>
<dbReference type="Pfam" id="PF00551">
    <property type="entry name" value="Formyl_trans_N"/>
    <property type="match status" value="1"/>
</dbReference>
<dbReference type="OrthoDB" id="580992at2"/>
<keyword evidence="4" id="KW-1185">Reference proteome</keyword>
<dbReference type="InterPro" id="IPR009188">
    <property type="entry name" value="NiFe-hyd_mat_HypX/HoxX"/>
</dbReference>
<dbReference type="eggNOG" id="COG1024">
    <property type="taxonomic scope" value="Bacteria"/>
</dbReference>
<dbReference type="InterPro" id="IPR036477">
    <property type="entry name" value="Formyl_transf_N_sf"/>
</dbReference>
<dbReference type="SUPFAM" id="SSF53328">
    <property type="entry name" value="Formyltransferase"/>
    <property type="match status" value="1"/>
</dbReference>
<dbReference type="GO" id="GO:0004479">
    <property type="term" value="F:methionyl-tRNA formyltransferase activity"/>
    <property type="evidence" value="ECO:0007669"/>
    <property type="project" value="UniProtKB-EC"/>
</dbReference>
<dbReference type="PANTHER" id="PTHR43388">
    <property type="entry name" value="HYDROGENASE MATURATION FACTOR HOXX"/>
    <property type="match status" value="1"/>
</dbReference>
<proteinExistence type="predicted"/>
<dbReference type="PATRIC" id="fig|1279009.4.peg.3908"/>
<dbReference type="InterPro" id="IPR005793">
    <property type="entry name" value="Formyl_trans_C"/>
</dbReference>
<feature type="domain" description="Formyl transferase C-terminal" evidence="2">
    <location>
        <begin position="174"/>
        <end position="257"/>
    </location>
</feature>
<dbReference type="PIRSF" id="PIRSF006787">
    <property type="entry name" value="Hydrgn_mat_HoxX"/>
    <property type="match status" value="1"/>
</dbReference>
<dbReference type="InterPro" id="IPR001753">
    <property type="entry name" value="Enoyl-CoA_hydra/iso"/>
</dbReference>
<name>M7N132_9BACT</name>
<dbReference type="SUPFAM" id="SSF50486">
    <property type="entry name" value="FMT C-terminal domain-like"/>
    <property type="match status" value="1"/>
</dbReference>
<evidence type="ECO:0000313" key="3">
    <source>
        <dbReference type="EMBL" id="EMR01012.1"/>
    </source>
</evidence>
<dbReference type="EC" id="2.1.2.9" evidence="3"/>
<protein>
    <submittedName>
        <fullName evidence="3">Methionyl-tRNA formyltransferase</fullName>
        <ecNumber evidence="3">2.1.2.9</ecNumber>
    </submittedName>
</protein>
<dbReference type="Gene3D" id="3.40.50.12230">
    <property type="match status" value="1"/>
</dbReference>
<dbReference type="EMBL" id="AODQ01000155">
    <property type="protein sequence ID" value="EMR01012.1"/>
    <property type="molecule type" value="Genomic_DNA"/>
</dbReference>
<dbReference type="Pfam" id="PF02911">
    <property type="entry name" value="Formyl_trans_C"/>
    <property type="match status" value="1"/>
</dbReference>
<evidence type="ECO:0000313" key="4">
    <source>
        <dbReference type="Proteomes" id="UP000011910"/>
    </source>
</evidence>
<dbReference type="CDD" id="cd06558">
    <property type="entry name" value="crotonase-like"/>
    <property type="match status" value="1"/>
</dbReference>
<dbReference type="SUPFAM" id="SSF52096">
    <property type="entry name" value="ClpP/crotonase"/>
    <property type="match status" value="1"/>
</dbReference>
<dbReference type="STRING" id="1279009.ADICEAN_03861"/>
<evidence type="ECO:0000259" key="1">
    <source>
        <dbReference type="Pfam" id="PF00551"/>
    </source>
</evidence>
<feature type="domain" description="Formyl transferase N-terminal" evidence="1">
    <location>
        <begin position="35"/>
        <end position="146"/>
    </location>
</feature>
<comment type="caution">
    <text evidence="3">The sequence shown here is derived from an EMBL/GenBank/DDBJ whole genome shotgun (WGS) entry which is preliminary data.</text>
</comment>
<accession>M7N132</accession>
<evidence type="ECO:0000259" key="2">
    <source>
        <dbReference type="Pfam" id="PF02911"/>
    </source>
</evidence>
<dbReference type="CDD" id="cd08701">
    <property type="entry name" value="FMT_C_HypX"/>
    <property type="match status" value="1"/>
</dbReference>
<reference evidence="3 4" key="1">
    <citation type="journal article" date="2013" name="Genome Announc.">
        <title>Draft Genome Sequence of Cesiribacter andamanensis Strain AMV16T, Isolated from a Soil Sample from a Mud Volcano in the Andaman Islands, India.</title>
        <authorList>
            <person name="Shivaji S."/>
            <person name="Ara S."/>
            <person name="Begum Z."/>
            <person name="Srinivas T.N."/>
            <person name="Singh A."/>
            <person name="Kumar Pinnaka A."/>
        </authorList>
    </citation>
    <scope>NUCLEOTIDE SEQUENCE [LARGE SCALE GENOMIC DNA]</scope>
    <source>
        <strain evidence="3 4">AMV16</strain>
    </source>
</reference>
<dbReference type="Proteomes" id="UP000011910">
    <property type="component" value="Unassembled WGS sequence"/>
</dbReference>
<gene>
    <name evidence="3" type="primary">fmt_2</name>
    <name evidence="3" type="ORF">ADICEAN_03861</name>
</gene>
<dbReference type="InterPro" id="IPR029045">
    <property type="entry name" value="ClpP/crotonase-like_dom_sf"/>
</dbReference>
<sequence>MKILFLTTAHNGLSQRAALELREHGHTVEIQLATSDGAMEAAVAQVRPDLIIAPFLKKAVPAAIWQKHRVLIVHPGIKGDRGPSSLDWAIMDEWQQWGVTILQAAQGMDAGDIWASLTFPMRAVSKSTLYRHEVTQAAVQGLLEAVEKFASGTFIPEPLDYTSPLVKGRLHRPVKTSDRCLNWEDTTANILKRIRAADSTPGVLDTILGERYRLFGAHEERELSGPAGELLATRNGAICRATGDGAVWITHLKREAGGIKLPATLVLGDQLMGVAESSYDPFSPNHSCPGFRDIWYEEAEGVGYLHFDFYNGAMSTEQCQRLQQVLVRAKLRSTKVLVLMGGHDIWSNGIHLNVIEQARSPAQESWENINAMNDLVREIILTDTKLVIAGMQGNAGAGGAILALAADKVYARNGIVLNPHYKKMGGLYGSEYWTYLLPRRVGKKKALKLTEGCQPLSTARAKAIGFLDNAFGDSVADFQYLLRQKAAALAISLYYDSMLEQKRKERLADELACPLEKYREEELRQMQLNFFGEDPSYHLARFHFVHKISCAQQPSPEALAKYPSAHKELQQLV</sequence>
<organism evidence="3 4">
    <name type="scientific">Cesiribacter andamanensis AMV16</name>
    <dbReference type="NCBI Taxonomy" id="1279009"/>
    <lineage>
        <taxon>Bacteria</taxon>
        <taxon>Pseudomonadati</taxon>
        <taxon>Bacteroidota</taxon>
        <taxon>Cytophagia</taxon>
        <taxon>Cytophagales</taxon>
        <taxon>Cesiribacteraceae</taxon>
        <taxon>Cesiribacter</taxon>
    </lineage>
</organism>
<keyword evidence="3" id="KW-0808">Transferase</keyword>
<dbReference type="AlphaFoldDB" id="M7N132"/>
<dbReference type="InterPro" id="IPR002376">
    <property type="entry name" value="Formyl_transf_N"/>
</dbReference>
<dbReference type="RefSeq" id="WP_009197240.1">
    <property type="nucleotide sequence ID" value="NZ_AODQ01000155.1"/>
</dbReference>
<dbReference type="Gene3D" id="3.90.226.10">
    <property type="entry name" value="2-enoyl-CoA Hydratase, Chain A, domain 1"/>
    <property type="match status" value="1"/>
</dbReference>
<dbReference type="PANTHER" id="PTHR43388:SF1">
    <property type="entry name" value="HYDROGENASE MATURATION FACTOR HOXX"/>
    <property type="match status" value="1"/>
</dbReference>
<dbReference type="CDD" id="cd08650">
    <property type="entry name" value="FMT_core_HypX_N"/>
    <property type="match status" value="1"/>
</dbReference>
<dbReference type="InterPro" id="IPR011034">
    <property type="entry name" value="Formyl_transferase-like_C_sf"/>
</dbReference>